<evidence type="ECO:0000313" key="2">
    <source>
        <dbReference type="EMBL" id="EWC59241.1"/>
    </source>
</evidence>
<dbReference type="Gene3D" id="2.60.120.10">
    <property type="entry name" value="Jelly Rolls"/>
    <property type="match status" value="1"/>
</dbReference>
<accession>W7IS00</accession>
<organism evidence="2 3">
    <name type="scientific">Actinokineospora spheciospongiae</name>
    <dbReference type="NCBI Taxonomy" id="909613"/>
    <lineage>
        <taxon>Bacteria</taxon>
        <taxon>Bacillati</taxon>
        <taxon>Actinomycetota</taxon>
        <taxon>Actinomycetes</taxon>
        <taxon>Pseudonocardiales</taxon>
        <taxon>Pseudonocardiaceae</taxon>
        <taxon>Actinokineospora</taxon>
    </lineage>
</organism>
<protein>
    <recommendedName>
        <fullName evidence="1">Cupin type-2 domain-containing protein</fullName>
    </recommendedName>
</protein>
<dbReference type="RefSeq" id="WP_052021828.1">
    <property type="nucleotide sequence ID" value="NZ_AYXG01000212.1"/>
</dbReference>
<dbReference type="AlphaFoldDB" id="W7IS00"/>
<keyword evidence="3" id="KW-1185">Reference proteome</keyword>
<sequence length="190" mass="19569">MPHETRPPRAGAPALNIVTWADAELDDERTTLHVGHGPLPSAMHGAVGATGRELATIGAIGADLIRLPAGSGFQPHTHPGHHVLTVVGGIGTITYGGRVYETNAGQTYLIEGDVPHAVGAITDHVILAVGSPHMPVDHENRMAPVPYEEVIAPDGDLTCLICAVTALAPVKLHAKGCPHCPCATCVGVAP</sequence>
<dbReference type="EMBL" id="AYXG01000212">
    <property type="protein sequence ID" value="EWC59241.1"/>
    <property type="molecule type" value="Genomic_DNA"/>
</dbReference>
<dbReference type="PATRIC" id="fig|909613.9.peg.5454"/>
<evidence type="ECO:0000313" key="3">
    <source>
        <dbReference type="Proteomes" id="UP000019277"/>
    </source>
</evidence>
<comment type="caution">
    <text evidence="2">The sequence shown here is derived from an EMBL/GenBank/DDBJ whole genome shotgun (WGS) entry which is preliminary data.</text>
</comment>
<feature type="domain" description="Cupin type-2" evidence="1">
    <location>
        <begin position="64"/>
        <end position="123"/>
    </location>
</feature>
<dbReference type="eggNOG" id="COG1917">
    <property type="taxonomic scope" value="Bacteria"/>
</dbReference>
<dbReference type="SUPFAM" id="SSF51182">
    <property type="entry name" value="RmlC-like cupins"/>
    <property type="match status" value="1"/>
</dbReference>
<dbReference type="Proteomes" id="UP000019277">
    <property type="component" value="Unassembled WGS sequence"/>
</dbReference>
<dbReference type="InterPro" id="IPR014710">
    <property type="entry name" value="RmlC-like_jellyroll"/>
</dbReference>
<dbReference type="Pfam" id="PF07883">
    <property type="entry name" value="Cupin_2"/>
    <property type="match status" value="1"/>
</dbReference>
<gene>
    <name evidence="2" type="ORF">UO65_5457</name>
</gene>
<reference evidence="2 3" key="1">
    <citation type="journal article" date="2014" name="Genome Announc.">
        <title>Draft Genome Sequence of the Antitrypanosomally Active Sponge-Associated Bacterium Actinokineospora sp. Strain EG49.</title>
        <authorList>
            <person name="Harjes J."/>
            <person name="Ryu T."/>
            <person name="Abdelmohsen U.R."/>
            <person name="Moitinho-Silva L."/>
            <person name="Horn H."/>
            <person name="Ravasi T."/>
            <person name="Hentschel U."/>
        </authorList>
    </citation>
    <scope>NUCLEOTIDE SEQUENCE [LARGE SCALE GENOMIC DNA]</scope>
    <source>
        <strain evidence="2 3">EG49</strain>
    </source>
</reference>
<dbReference type="InterPro" id="IPR013096">
    <property type="entry name" value="Cupin_2"/>
</dbReference>
<proteinExistence type="predicted"/>
<dbReference type="InterPro" id="IPR011051">
    <property type="entry name" value="RmlC_Cupin_sf"/>
</dbReference>
<evidence type="ECO:0000259" key="1">
    <source>
        <dbReference type="Pfam" id="PF07883"/>
    </source>
</evidence>
<dbReference type="STRING" id="909613.UO65_5457"/>
<name>W7IS00_9PSEU</name>